<keyword evidence="2" id="KW-0547">Nucleotide-binding</keyword>
<dbReference type="InterPro" id="IPR058249">
    <property type="entry name" value="Pch2_C"/>
</dbReference>
<dbReference type="EMBL" id="CP144063">
    <property type="protein sequence ID" value="WWD22527.1"/>
    <property type="molecule type" value="Genomic_DNA"/>
</dbReference>
<feature type="compositionally biased region" description="Basic and acidic residues" evidence="5">
    <location>
        <begin position="556"/>
        <end position="566"/>
    </location>
</feature>
<sequence>MPAIHQFSAPPLPSSSKSMPPPNSSTSPLQAPSSSSVSPTRLNGHVNDTHRDIDESEDMHLDEGSEADTESEDGDNKPVVHVEVRLYSDCTRLPLLFHTAVISWIEESVESVRYGSELRGWEELRGFQGNVERIYIEEGTSKEGDLTVQVAEADFEIHVYRPSEEEIEEFTADLDEDDDEEKVSAASVRPLPSIELDGVWDTLVYSDDIKSRLLNYIYSTVFFSESDIDFNVVAWNRVILLHGPPGTGKTSLCRALAQKILIRLSQRYTHGKLIEINSHSLFSKWFSESGKLVQKLFQNVTDMVDDDQCFVVVMIDEVESLTAARAGAMTGNEPSDALRVVNALLTQLDKLRTRKNVLVLTTSNLLGAIDEAFISRVDLQEYVPLPPPQAIYTILFSIIREMMKKGMIKHIDLPSWGLVKTLLRNEEWRESPGRSAEVGKSLAKLAEKCYSLELSGRTLRKLPVLAHTQYLTKSRSSEERPRRVERWIEAMDKYVDLEVGKKRGDEERRKKEEEIQARRRGGGGGAAGSANGQVNGHGRTPSLDRSEVGLLTATKARGDDHHHLHK</sequence>
<evidence type="ECO:0000256" key="2">
    <source>
        <dbReference type="ARBA" id="ARBA00022741"/>
    </source>
</evidence>
<dbReference type="SMART" id="SM00382">
    <property type="entry name" value="AAA"/>
    <property type="match status" value="1"/>
</dbReference>
<protein>
    <submittedName>
        <fullName evidence="6">Uncharacterized protein</fullName>
    </submittedName>
</protein>
<organism evidence="6 7">
    <name type="scientific">Kwoniella shandongensis</name>
    <dbReference type="NCBI Taxonomy" id="1734106"/>
    <lineage>
        <taxon>Eukaryota</taxon>
        <taxon>Fungi</taxon>
        <taxon>Dikarya</taxon>
        <taxon>Basidiomycota</taxon>
        <taxon>Agaricomycotina</taxon>
        <taxon>Tremellomycetes</taxon>
        <taxon>Tremellales</taxon>
        <taxon>Cryptococcaceae</taxon>
        <taxon>Kwoniella</taxon>
    </lineage>
</organism>
<accession>A0A5M6BQR9</accession>
<feature type="region of interest" description="Disordered" evidence="5">
    <location>
        <begin position="1"/>
        <end position="76"/>
    </location>
</feature>
<evidence type="ECO:0000313" key="6">
    <source>
        <dbReference type="EMBL" id="WWD22527.1"/>
    </source>
</evidence>
<dbReference type="AlphaFoldDB" id="A0A5M6BQR9"/>
<dbReference type="Proteomes" id="UP000322225">
    <property type="component" value="Chromosome 13"/>
</dbReference>
<dbReference type="GO" id="GO:0051598">
    <property type="term" value="P:meiotic recombination checkpoint signaling"/>
    <property type="evidence" value="ECO:0007669"/>
    <property type="project" value="TreeGrafter"/>
</dbReference>
<dbReference type="FunFam" id="3.40.50.300:FF:001494">
    <property type="entry name" value="Pachytene checkpoint component Pch2"/>
    <property type="match status" value="1"/>
</dbReference>
<feature type="compositionally biased region" description="Basic and acidic residues" evidence="5">
    <location>
        <begin position="504"/>
        <end position="517"/>
    </location>
</feature>
<comment type="similarity">
    <text evidence="1">Belongs to the AAA ATPase family. PCH2 subfamily.</text>
</comment>
<dbReference type="InterPro" id="IPR003959">
    <property type="entry name" value="ATPase_AAA_core"/>
</dbReference>
<gene>
    <name evidence="6" type="ORF">CI109_107020</name>
</gene>
<reference evidence="6" key="2">
    <citation type="submission" date="2024-01" db="EMBL/GenBank/DDBJ databases">
        <title>Comparative genomics of Cryptococcus and Kwoniella reveals pathogenesis evolution and contrasting modes of karyotype evolution via chromosome fusion or intercentromeric recombination.</title>
        <authorList>
            <person name="Coelho M.A."/>
            <person name="David-Palma M."/>
            <person name="Shea T."/>
            <person name="Bowers K."/>
            <person name="McGinley-Smith S."/>
            <person name="Mohammad A.W."/>
            <person name="Gnirke A."/>
            <person name="Yurkov A.M."/>
            <person name="Nowrousian M."/>
            <person name="Sun S."/>
            <person name="Cuomo C.A."/>
            <person name="Heitman J."/>
        </authorList>
    </citation>
    <scope>NUCLEOTIDE SEQUENCE</scope>
    <source>
        <strain evidence="6">CBS 12478</strain>
    </source>
</reference>
<dbReference type="GO" id="GO:0005634">
    <property type="term" value="C:nucleus"/>
    <property type="evidence" value="ECO:0007669"/>
    <property type="project" value="TreeGrafter"/>
</dbReference>
<keyword evidence="4" id="KW-0469">Meiosis</keyword>
<proteinExistence type="inferred from homology"/>
<dbReference type="SUPFAM" id="SSF52540">
    <property type="entry name" value="P-loop containing nucleoside triphosphate hydrolases"/>
    <property type="match status" value="1"/>
</dbReference>
<dbReference type="KEGG" id="ksn:43592614"/>
<dbReference type="InterPro" id="IPR003960">
    <property type="entry name" value="ATPase_AAA_CS"/>
</dbReference>
<dbReference type="Pfam" id="PF23242">
    <property type="entry name" value="AAA_lid_TRIP13_C"/>
    <property type="match status" value="1"/>
</dbReference>
<keyword evidence="7" id="KW-1185">Reference proteome</keyword>
<evidence type="ECO:0000256" key="1">
    <source>
        <dbReference type="ARBA" id="ARBA00007271"/>
    </source>
</evidence>
<dbReference type="OrthoDB" id="10042665at2759"/>
<dbReference type="GO" id="GO:0007131">
    <property type="term" value="P:reciprocal meiotic recombination"/>
    <property type="evidence" value="ECO:0007669"/>
    <property type="project" value="TreeGrafter"/>
</dbReference>
<reference evidence="6" key="1">
    <citation type="submission" date="2017-08" db="EMBL/GenBank/DDBJ databases">
        <authorList>
            <person name="Cuomo C."/>
            <person name="Billmyre B."/>
            <person name="Heitman J."/>
        </authorList>
    </citation>
    <scope>NUCLEOTIDE SEQUENCE</scope>
    <source>
        <strain evidence="6">CBS 12478</strain>
    </source>
</reference>
<evidence type="ECO:0000256" key="4">
    <source>
        <dbReference type="ARBA" id="ARBA00023254"/>
    </source>
</evidence>
<feature type="region of interest" description="Disordered" evidence="5">
    <location>
        <begin position="504"/>
        <end position="566"/>
    </location>
</feature>
<dbReference type="InterPro" id="IPR044539">
    <property type="entry name" value="Pch2-like"/>
</dbReference>
<feature type="compositionally biased region" description="Low complexity" evidence="5">
    <location>
        <begin position="14"/>
        <end position="39"/>
    </location>
</feature>
<dbReference type="Pfam" id="PF00004">
    <property type="entry name" value="AAA"/>
    <property type="match status" value="1"/>
</dbReference>
<evidence type="ECO:0000256" key="3">
    <source>
        <dbReference type="ARBA" id="ARBA00022840"/>
    </source>
</evidence>
<dbReference type="Gene3D" id="3.40.50.300">
    <property type="entry name" value="P-loop containing nucleotide triphosphate hydrolases"/>
    <property type="match status" value="1"/>
</dbReference>
<dbReference type="InterPro" id="IPR027417">
    <property type="entry name" value="P-loop_NTPase"/>
</dbReference>
<dbReference type="Pfam" id="PF23563">
    <property type="entry name" value="TRIP13_N"/>
    <property type="match status" value="1"/>
</dbReference>
<dbReference type="GO" id="GO:0005694">
    <property type="term" value="C:chromosome"/>
    <property type="evidence" value="ECO:0007669"/>
    <property type="project" value="TreeGrafter"/>
</dbReference>
<evidence type="ECO:0000313" key="7">
    <source>
        <dbReference type="Proteomes" id="UP000322225"/>
    </source>
</evidence>
<feature type="compositionally biased region" description="Acidic residues" evidence="5">
    <location>
        <begin position="64"/>
        <end position="73"/>
    </location>
</feature>
<dbReference type="GeneID" id="43592614"/>
<name>A0A5M6BQR9_9TREE</name>
<evidence type="ECO:0000256" key="5">
    <source>
        <dbReference type="SAM" id="MobiDB-lite"/>
    </source>
</evidence>
<dbReference type="PANTHER" id="PTHR45991">
    <property type="entry name" value="PACHYTENE CHECKPOINT PROTEIN 2"/>
    <property type="match status" value="1"/>
</dbReference>
<dbReference type="RefSeq" id="XP_031857268.1">
    <property type="nucleotide sequence ID" value="XM_032008442.1"/>
</dbReference>
<feature type="compositionally biased region" description="Basic and acidic residues" evidence="5">
    <location>
        <begin position="47"/>
        <end position="63"/>
    </location>
</feature>
<dbReference type="InterPro" id="IPR003593">
    <property type="entry name" value="AAA+_ATPase"/>
</dbReference>
<keyword evidence="3" id="KW-0067">ATP-binding</keyword>
<dbReference type="PANTHER" id="PTHR45991:SF1">
    <property type="entry name" value="PACHYTENE CHECKPOINT PROTEIN 2 HOMOLOG"/>
    <property type="match status" value="1"/>
</dbReference>
<dbReference type="GO" id="GO:0016887">
    <property type="term" value="F:ATP hydrolysis activity"/>
    <property type="evidence" value="ECO:0007669"/>
    <property type="project" value="InterPro"/>
</dbReference>
<dbReference type="GO" id="GO:0005524">
    <property type="term" value="F:ATP binding"/>
    <property type="evidence" value="ECO:0007669"/>
    <property type="project" value="UniProtKB-KW"/>
</dbReference>
<dbReference type="PROSITE" id="PS00674">
    <property type="entry name" value="AAA"/>
    <property type="match status" value="1"/>
</dbReference>